<evidence type="ECO:0000313" key="4">
    <source>
        <dbReference type="EMBL" id="VDP25248.1"/>
    </source>
</evidence>
<evidence type="ECO:0000256" key="1">
    <source>
        <dbReference type="ARBA" id="ARBA00022574"/>
    </source>
</evidence>
<evidence type="ECO:0000313" key="5">
    <source>
        <dbReference type="Proteomes" id="UP000270296"/>
    </source>
</evidence>
<evidence type="ECO:0000313" key="6">
    <source>
        <dbReference type="WBParaSite" id="SBAD_0001006301-mRNA-1"/>
    </source>
</evidence>
<evidence type="ECO:0000256" key="3">
    <source>
        <dbReference type="PROSITE-ProRule" id="PRU00221"/>
    </source>
</evidence>
<keyword evidence="2" id="KW-0677">Repeat</keyword>
<organism evidence="6">
    <name type="scientific">Soboliphyme baturini</name>
    <dbReference type="NCBI Taxonomy" id="241478"/>
    <lineage>
        <taxon>Eukaryota</taxon>
        <taxon>Metazoa</taxon>
        <taxon>Ecdysozoa</taxon>
        <taxon>Nematoda</taxon>
        <taxon>Enoplea</taxon>
        <taxon>Dorylaimia</taxon>
        <taxon>Dioctophymatida</taxon>
        <taxon>Dioctophymatoidea</taxon>
        <taxon>Soboliphymatidae</taxon>
        <taxon>Soboliphyme</taxon>
    </lineage>
</organism>
<keyword evidence="5" id="KW-1185">Reference proteome</keyword>
<keyword evidence="1 3" id="KW-0853">WD repeat</keyword>
<dbReference type="PANTHER" id="PTHR19848">
    <property type="entry name" value="WD40 REPEAT PROTEIN"/>
    <property type="match status" value="1"/>
</dbReference>
<dbReference type="PANTHER" id="PTHR19848:SF8">
    <property type="entry name" value="F-BOX AND WD REPEAT DOMAIN CONTAINING 7"/>
    <property type="match status" value="1"/>
</dbReference>
<dbReference type="SMART" id="SM00320">
    <property type="entry name" value="WD40"/>
    <property type="match status" value="5"/>
</dbReference>
<dbReference type="InterPro" id="IPR001680">
    <property type="entry name" value="WD40_rpt"/>
</dbReference>
<sequence length="335" mass="36915">ICFSFEIQTLSVAKTGTSPFLYSYNVTGHDGPVLSVHSLHSIAATGSSDMSAKIWDLRKLVCVRSINGHSGPVTSVLFGQTPDRLFTVSGKFVNVWDLRAFRRIQVLCSNGLASDDANASNLVKADSQPAYDMVIKQIDMSSSSDYLFTMSSSQIRIWDLRNYFAVGKMIPLRDSVNTEFCCFKACSSLERFSGDQVFVGCKDHSIKKYSLPAKNLCEVFEPELSFELFHKDEVKCFADNRGSLFTGGDDKQIVKWNVVSGHCVQQTTAAHKYGISALDVMPYPHDDVLLSACRGGYLKLWKSDGCEYIASTQAHTEPINCISSTADGLVLTASR</sequence>
<dbReference type="InterPro" id="IPR015943">
    <property type="entry name" value="WD40/YVTN_repeat-like_dom_sf"/>
</dbReference>
<dbReference type="SUPFAM" id="SSF50978">
    <property type="entry name" value="WD40 repeat-like"/>
    <property type="match status" value="2"/>
</dbReference>
<dbReference type="PROSITE" id="PS00678">
    <property type="entry name" value="WD_REPEATS_1"/>
    <property type="match status" value="1"/>
</dbReference>
<dbReference type="PROSITE" id="PS50082">
    <property type="entry name" value="WD_REPEATS_2"/>
    <property type="match status" value="1"/>
</dbReference>
<name>A0A183J1G6_9BILA</name>
<dbReference type="Pfam" id="PF00400">
    <property type="entry name" value="WD40"/>
    <property type="match status" value="3"/>
</dbReference>
<gene>
    <name evidence="4" type="ORF">SBAD_LOCUS9714</name>
</gene>
<dbReference type="InterPro" id="IPR019775">
    <property type="entry name" value="WD40_repeat_CS"/>
</dbReference>
<dbReference type="EMBL" id="UZAM01013069">
    <property type="protein sequence ID" value="VDP25248.1"/>
    <property type="molecule type" value="Genomic_DNA"/>
</dbReference>
<dbReference type="WBParaSite" id="SBAD_0001006301-mRNA-1">
    <property type="protein sequence ID" value="SBAD_0001006301-mRNA-1"/>
    <property type="gene ID" value="SBAD_0001006301"/>
</dbReference>
<reference evidence="4 5" key="2">
    <citation type="submission" date="2018-11" db="EMBL/GenBank/DDBJ databases">
        <authorList>
            <consortium name="Pathogen Informatics"/>
        </authorList>
    </citation>
    <scope>NUCLEOTIDE SEQUENCE [LARGE SCALE GENOMIC DNA]</scope>
</reference>
<accession>A0A183J1G6</accession>
<reference evidence="6" key="1">
    <citation type="submission" date="2016-06" db="UniProtKB">
        <authorList>
            <consortium name="WormBaseParasite"/>
        </authorList>
    </citation>
    <scope>IDENTIFICATION</scope>
</reference>
<feature type="repeat" description="WD" evidence="3">
    <location>
        <begin position="26"/>
        <end position="65"/>
    </location>
</feature>
<dbReference type="OrthoDB" id="3176171at2759"/>
<dbReference type="Gene3D" id="2.130.10.10">
    <property type="entry name" value="YVTN repeat-like/Quinoprotein amine dehydrogenase"/>
    <property type="match status" value="2"/>
</dbReference>
<evidence type="ECO:0000256" key="2">
    <source>
        <dbReference type="ARBA" id="ARBA00022737"/>
    </source>
</evidence>
<dbReference type="InterPro" id="IPR036322">
    <property type="entry name" value="WD40_repeat_dom_sf"/>
</dbReference>
<dbReference type="Proteomes" id="UP000270296">
    <property type="component" value="Unassembled WGS sequence"/>
</dbReference>
<protein>
    <submittedName>
        <fullName evidence="6">WD_REPEATS_REGION domain-containing protein</fullName>
    </submittedName>
</protein>
<proteinExistence type="predicted"/>
<dbReference type="AlphaFoldDB" id="A0A183J1G6"/>